<dbReference type="SUPFAM" id="SSF48317">
    <property type="entry name" value="Acid phosphatase/Vanadium-dependent haloperoxidase"/>
    <property type="match status" value="1"/>
</dbReference>
<reference evidence="3 4" key="1">
    <citation type="journal article" date="2003" name="Nature">
        <title>Genome divergence in two Prochlorococcus ecotypes reflects oceanic niche differentiation.</title>
        <authorList>
            <person name="Rocap G."/>
            <person name="Larimer F.W."/>
            <person name="Lamerdin J.E."/>
            <person name="Malfatti S."/>
            <person name="Chain P."/>
            <person name="Ahlgren N.A."/>
            <person name="Arellano A."/>
            <person name="Coleman M."/>
            <person name="Hauser L."/>
            <person name="Hess W.R."/>
            <person name="Johnson Z.I."/>
            <person name="Land M.L."/>
            <person name="Lindell D."/>
            <person name="Post A.F."/>
            <person name="Regala W."/>
            <person name="Shah M."/>
            <person name="Shaw S.L."/>
            <person name="Steglich C."/>
            <person name="Sullivan M.B."/>
            <person name="Ting C.S."/>
            <person name="Tolonen A."/>
            <person name="Webb E.A."/>
            <person name="Zinser E.R."/>
            <person name="Chisholm S.W."/>
        </authorList>
    </citation>
    <scope>NUCLEOTIDE SEQUENCE [LARGE SCALE GENOMIC DNA]</scope>
    <source>
        <strain evidence="4">MIT 9313</strain>
    </source>
</reference>
<dbReference type="EMBL" id="BX548175">
    <property type="protein sequence ID" value="CAE21744.1"/>
    <property type="molecule type" value="Genomic_DNA"/>
</dbReference>
<feature type="domain" description="Phosphatidic acid phosphatase type 2/haloperoxidase" evidence="2">
    <location>
        <begin position="132"/>
        <end position="246"/>
    </location>
</feature>
<comment type="similarity">
    <text evidence="1">Belongs to the class A bacterial acid phosphatase family.</text>
</comment>
<dbReference type="KEGG" id="pmt:PMT_1569"/>
<dbReference type="Proteomes" id="UP000001423">
    <property type="component" value="Chromosome"/>
</dbReference>
<accession>Q7TUQ8</accession>
<keyword evidence="1 3" id="KW-0378">Hydrolase</keyword>
<sequence precursor="true">MNKIMQLAPATFLSLGMAFIGTSFPTIAVAGPQPYRECLIASADVPEIGHGLLQGYLNKEDRPDSLQLLPAPPTLGNSDHALDNTISQRSFSLPGTPRWNLAATDADLNFPGAAGTFSCAIGITISEEATPRLYMLLRRSLTDAGLSTYAAKNNYNRRRPFLVNKKMICSPQDTAELTKDPSYPSGHTAIGWAWALILSEMVPERRDQILARGLAFGESRHLCNVHWYSDVVNGQLMGAASVALLHANADFRSDFAAAKAEVSEARSRGLQPNRDCSVEAAALAQDTMR</sequence>
<organism evidence="3 4">
    <name type="scientific">Prochlorococcus marinus (strain MIT 9313)</name>
    <dbReference type="NCBI Taxonomy" id="74547"/>
    <lineage>
        <taxon>Bacteria</taxon>
        <taxon>Bacillati</taxon>
        <taxon>Cyanobacteriota</taxon>
        <taxon>Cyanophyceae</taxon>
        <taxon>Synechococcales</taxon>
        <taxon>Prochlorococcaceae</taxon>
        <taxon>Prochlorococcus</taxon>
    </lineage>
</organism>
<dbReference type="InterPro" id="IPR001011">
    <property type="entry name" value="Acid_Pase_classA_bac"/>
</dbReference>
<dbReference type="CDD" id="cd03397">
    <property type="entry name" value="PAP2_acid_phosphatase"/>
    <property type="match status" value="1"/>
</dbReference>
<evidence type="ECO:0000256" key="1">
    <source>
        <dbReference type="PIRNR" id="PIRNR000897"/>
    </source>
</evidence>
<evidence type="ECO:0000313" key="3">
    <source>
        <dbReference type="EMBL" id="CAE21744.1"/>
    </source>
</evidence>
<dbReference type="eggNOG" id="COG0671">
    <property type="taxonomic scope" value="Bacteria"/>
</dbReference>
<proteinExistence type="inferred from homology"/>
<dbReference type="EC" id="3.1.3.2" evidence="1"/>
<dbReference type="AlphaFoldDB" id="Q7TUQ8"/>
<evidence type="ECO:0000259" key="2">
    <source>
        <dbReference type="SMART" id="SM00014"/>
    </source>
</evidence>
<dbReference type="HOGENOM" id="CLU_079861_0_0_3"/>
<dbReference type="InterPro" id="IPR000326">
    <property type="entry name" value="PAP2/HPO"/>
</dbReference>
<dbReference type="InterPro" id="IPR036938">
    <property type="entry name" value="PAP2/HPO_sf"/>
</dbReference>
<gene>
    <name evidence="3" type="primary">phoN</name>
    <name evidence="3" type="ordered locus">PMT_1569</name>
</gene>
<dbReference type="SMART" id="SM00014">
    <property type="entry name" value="acidPPc"/>
    <property type="match status" value="1"/>
</dbReference>
<dbReference type="Gene3D" id="1.20.144.10">
    <property type="entry name" value="Phosphatidic acid phosphatase type 2/haloperoxidase"/>
    <property type="match status" value="1"/>
</dbReference>
<keyword evidence="4" id="KW-1185">Reference proteome</keyword>
<comment type="catalytic activity">
    <reaction evidence="1">
        <text>a phosphate monoester + H2O = an alcohol + phosphate</text>
        <dbReference type="Rhea" id="RHEA:15017"/>
        <dbReference type="ChEBI" id="CHEBI:15377"/>
        <dbReference type="ChEBI" id="CHEBI:30879"/>
        <dbReference type="ChEBI" id="CHEBI:43474"/>
        <dbReference type="ChEBI" id="CHEBI:67140"/>
        <dbReference type="EC" id="3.1.3.2"/>
    </reaction>
</comment>
<evidence type="ECO:0000313" key="4">
    <source>
        <dbReference type="Proteomes" id="UP000001423"/>
    </source>
</evidence>
<name>Q7TUQ8_PROMM</name>
<dbReference type="PIRSF" id="PIRSF000897">
    <property type="entry name" value="Acid_Ptase_ClsA"/>
    <property type="match status" value="1"/>
</dbReference>
<protein>
    <recommendedName>
        <fullName evidence="1">Acid phosphatase</fullName>
        <ecNumber evidence="1">3.1.3.2</ecNumber>
    </recommendedName>
</protein>
<dbReference type="Pfam" id="PF01569">
    <property type="entry name" value="PAP2"/>
    <property type="match status" value="1"/>
</dbReference>
<dbReference type="GO" id="GO:0003993">
    <property type="term" value="F:acid phosphatase activity"/>
    <property type="evidence" value="ECO:0007669"/>
    <property type="project" value="UniProtKB-EC"/>
</dbReference>
<dbReference type="PRINTS" id="PR00483">
    <property type="entry name" value="BACPHPHTASE"/>
</dbReference>
<dbReference type="GO" id="GO:0030288">
    <property type="term" value="C:outer membrane-bounded periplasmic space"/>
    <property type="evidence" value="ECO:0007669"/>
    <property type="project" value="InterPro"/>
</dbReference>